<dbReference type="PANTHER" id="PTHR46148">
    <property type="entry name" value="CHROMO DOMAIN-CONTAINING PROTEIN"/>
    <property type="match status" value="1"/>
</dbReference>
<comment type="similarity">
    <text evidence="2">Belongs to the plant self-incompatibility (S1) protein family.</text>
</comment>
<keyword evidence="3" id="KW-0713">Self-incompatibility</keyword>
<reference evidence="7" key="1">
    <citation type="submission" date="2023-03" db="EMBL/GenBank/DDBJ databases">
        <title>Chromosome-scale reference genome and RAD-based genetic map of yellow starthistle (Centaurea solstitialis) reveal putative structural variation and QTLs associated with invader traits.</title>
        <authorList>
            <person name="Reatini B."/>
            <person name="Cang F.A."/>
            <person name="Jiang Q."/>
            <person name="Mckibben M.T.W."/>
            <person name="Barker M.S."/>
            <person name="Rieseberg L.H."/>
            <person name="Dlugosch K.M."/>
        </authorList>
    </citation>
    <scope>NUCLEOTIDE SEQUENCE</scope>
    <source>
        <strain evidence="7">CAN-66</strain>
        <tissue evidence="7">Leaf</tissue>
    </source>
</reference>
<dbReference type="GO" id="GO:0005576">
    <property type="term" value="C:extracellular region"/>
    <property type="evidence" value="ECO:0007669"/>
    <property type="project" value="UniProtKB-SubCell"/>
</dbReference>
<evidence type="ECO:0000256" key="3">
    <source>
        <dbReference type="ARBA" id="ARBA00022471"/>
    </source>
</evidence>
<keyword evidence="8" id="KW-1185">Reference proteome</keyword>
<evidence type="ECO:0000256" key="5">
    <source>
        <dbReference type="ARBA" id="ARBA00022729"/>
    </source>
</evidence>
<accession>A0AA38TA59</accession>
<dbReference type="EMBL" id="JARYMX010000003">
    <property type="protein sequence ID" value="KAJ9556299.1"/>
    <property type="molecule type" value="Genomic_DNA"/>
</dbReference>
<comment type="caution">
    <text evidence="7">The sequence shown here is derived from an EMBL/GenBank/DDBJ whole genome shotgun (WGS) entry which is preliminary data.</text>
</comment>
<protein>
    <recommendedName>
        <fullName evidence="9">Reverse transcriptase domain-containing protein</fullName>
    </recommendedName>
</protein>
<dbReference type="Pfam" id="PF05938">
    <property type="entry name" value="Self-incomp_S1"/>
    <property type="match status" value="1"/>
</dbReference>
<dbReference type="Proteomes" id="UP001172457">
    <property type="component" value="Chromosome 3"/>
</dbReference>
<evidence type="ECO:0000313" key="7">
    <source>
        <dbReference type="EMBL" id="KAJ9556299.1"/>
    </source>
</evidence>
<dbReference type="InterPro" id="IPR010264">
    <property type="entry name" value="Self-incomp_S1"/>
</dbReference>
<evidence type="ECO:0000256" key="4">
    <source>
        <dbReference type="ARBA" id="ARBA00022525"/>
    </source>
</evidence>
<comment type="subcellular location">
    <subcellularLocation>
        <location evidence="1">Secreted</location>
    </subcellularLocation>
</comment>
<dbReference type="GO" id="GO:0060320">
    <property type="term" value="P:rejection of self pollen"/>
    <property type="evidence" value="ECO:0007669"/>
    <property type="project" value="UniProtKB-KW"/>
</dbReference>
<name>A0AA38TA59_9ASTR</name>
<feature type="coiled-coil region" evidence="6">
    <location>
        <begin position="132"/>
        <end position="159"/>
    </location>
</feature>
<keyword evidence="4" id="KW-0964">Secreted</keyword>
<keyword evidence="5" id="KW-0732">Signal</keyword>
<evidence type="ECO:0000256" key="6">
    <source>
        <dbReference type="SAM" id="Coils"/>
    </source>
</evidence>
<keyword evidence="6" id="KW-0175">Coiled coil</keyword>
<proteinExistence type="inferred from homology"/>
<evidence type="ECO:0000256" key="1">
    <source>
        <dbReference type="ARBA" id="ARBA00004613"/>
    </source>
</evidence>
<evidence type="ECO:0000256" key="2">
    <source>
        <dbReference type="ARBA" id="ARBA00005581"/>
    </source>
</evidence>
<dbReference type="PANTHER" id="PTHR46148:SF59">
    <property type="entry name" value="NUCLEOTIDYLTRANSFERASE, RIBONUCLEASE H"/>
    <property type="match status" value="1"/>
</dbReference>
<sequence length="279" mass="32430">MARDTNSTLLGFLAFSLYLIYTSYGFCVNRSWHVHIINGIANDSLLINPKSGNDDLGIHVLQPNQAYTWHFCEKFAGTRKSLFEKQTEADRLVVSCWDDLKGVHVTTANFDHQGTNKLRNGILIIVRTAKPIKETTDKIKMIQEKLKAARDRQKSYADNRRKPLEFQVGDKVLLKVSPWKGLLRFGKKGKLNLPPELSAIHDTFHVSNLKKCLSEETVVLPLEEVQINEQLRITEEPIEILDREIEQLRRSKFVKKLMQKLIYRRNHREPINRCILNWR</sequence>
<evidence type="ECO:0000313" key="8">
    <source>
        <dbReference type="Proteomes" id="UP001172457"/>
    </source>
</evidence>
<organism evidence="7 8">
    <name type="scientific">Centaurea solstitialis</name>
    <name type="common">yellow star-thistle</name>
    <dbReference type="NCBI Taxonomy" id="347529"/>
    <lineage>
        <taxon>Eukaryota</taxon>
        <taxon>Viridiplantae</taxon>
        <taxon>Streptophyta</taxon>
        <taxon>Embryophyta</taxon>
        <taxon>Tracheophyta</taxon>
        <taxon>Spermatophyta</taxon>
        <taxon>Magnoliopsida</taxon>
        <taxon>eudicotyledons</taxon>
        <taxon>Gunneridae</taxon>
        <taxon>Pentapetalae</taxon>
        <taxon>asterids</taxon>
        <taxon>campanulids</taxon>
        <taxon>Asterales</taxon>
        <taxon>Asteraceae</taxon>
        <taxon>Carduoideae</taxon>
        <taxon>Cardueae</taxon>
        <taxon>Centaureinae</taxon>
        <taxon>Centaurea</taxon>
    </lineage>
</organism>
<evidence type="ECO:0008006" key="9">
    <source>
        <dbReference type="Google" id="ProtNLM"/>
    </source>
</evidence>
<gene>
    <name evidence="7" type="ORF">OSB04_010913</name>
</gene>
<dbReference type="AlphaFoldDB" id="A0AA38TA59"/>